<comment type="similarity">
    <text evidence="1 4">Belongs to the 5-formyltetrahydrofolate cyclo-ligase family.</text>
</comment>
<dbReference type="InterPro" id="IPR024185">
    <property type="entry name" value="FTHF_cligase-like_sf"/>
</dbReference>
<evidence type="ECO:0000256" key="2">
    <source>
        <dbReference type="ARBA" id="ARBA00022741"/>
    </source>
</evidence>
<dbReference type="NCBIfam" id="TIGR02727">
    <property type="entry name" value="MTHFS_bact"/>
    <property type="match status" value="1"/>
</dbReference>
<dbReference type="InterPro" id="IPR002698">
    <property type="entry name" value="FTHF_cligase"/>
</dbReference>
<evidence type="ECO:0000256" key="4">
    <source>
        <dbReference type="RuleBase" id="RU361279"/>
    </source>
</evidence>
<gene>
    <name evidence="5" type="ORF">FJ693_16900</name>
</gene>
<evidence type="ECO:0000256" key="3">
    <source>
        <dbReference type="ARBA" id="ARBA00022840"/>
    </source>
</evidence>
<accession>A0A552WLL0</accession>
<dbReference type="PANTHER" id="PTHR23407:SF1">
    <property type="entry name" value="5-FORMYLTETRAHYDROFOLATE CYCLO-LIGASE"/>
    <property type="match status" value="1"/>
</dbReference>
<dbReference type="Proteomes" id="UP000318693">
    <property type="component" value="Unassembled WGS sequence"/>
</dbReference>
<keyword evidence="4" id="KW-0479">Metal-binding</keyword>
<organism evidence="5 6">
    <name type="scientific">Georgenia yuyongxinii</name>
    <dbReference type="NCBI Taxonomy" id="2589797"/>
    <lineage>
        <taxon>Bacteria</taxon>
        <taxon>Bacillati</taxon>
        <taxon>Actinomycetota</taxon>
        <taxon>Actinomycetes</taxon>
        <taxon>Micrococcales</taxon>
        <taxon>Bogoriellaceae</taxon>
        <taxon>Georgenia</taxon>
    </lineage>
</organism>
<keyword evidence="3 4" id="KW-0067">ATP-binding</keyword>
<dbReference type="AlphaFoldDB" id="A0A552WLL0"/>
<proteinExistence type="inferred from homology"/>
<protein>
    <recommendedName>
        <fullName evidence="4">5-formyltetrahydrofolate cyclo-ligase</fullName>
        <ecNumber evidence="4">6.3.3.2</ecNumber>
    </recommendedName>
</protein>
<dbReference type="GO" id="GO:0030272">
    <property type="term" value="F:5-formyltetrahydrofolate cyclo-ligase activity"/>
    <property type="evidence" value="ECO:0007669"/>
    <property type="project" value="UniProtKB-EC"/>
</dbReference>
<dbReference type="GO" id="GO:0005524">
    <property type="term" value="F:ATP binding"/>
    <property type="evidence" value="ECO:0007669"/>
    <property type="project" value="UniProtKB-KW"/>
</dbReference>
<keyword evidence="6" id="KW-1185">Reference proteome</keyword>
<dbReference type="Pfam" id="PF01812">
    <property type="entry name" value="5-FTHF_cyc-lig"/>
    <property type="match status" value="1"/>
</dbReference>
<dbReference type="InterPro" id="IPR037171">
    <property type="entry name" value="NagB/RpiA_transferase-like"/>
</dbReference>
<evidence type="ECO:0000313" key="6">
    <source>
        <dbReference type="Proteomes" id="UP000318693"/>
    </source>
</evidence>
<dbReference type="PANTHER" id="PTHR23407">
    <property type="entry name" value="ATPASE INHIBITOR/5-FORMYLTETRAHYDROFOLATE CYCLO-LIGASE"/>
    <property type="match status" value="1"/>
</dbReference>
<comment type="caution">
    <text evidence="5">The sequence shown here is derived from an EMBL/GenBank/DDBJ whole genome shotgun (WGS) entry which is preliminary data.</text>
</comment>
<dbReference type="EC" id="6.3.3.2" evidence="4"/>
<dbReference type="GO" id="GO:0046872">
    <property type="term" value="F:metal ion binding"/>
    <property type="evidence" value="ECO:0007669"/>
    <property type="project" value="UniProtKB-KW"/>
</dbReference>
<evidence type="ECO:0000313" key="5">
    <source>
        <dbReference type="EMBL" id="TRW43637.1"/>
    </source>
</evidence>
<dbReference type="RefSeq" id="WP_143419631.1">
    <property type="nucleotide sequence ID" value="NZ_VJXR01000072.1"/>
</dbReference>
<dbReference type="Gene3D" id="3.40.50.10420">
    <property type="entry name" value="NagB/RpiA/CoA transferase-like"/>
    <property type="match status" value="1"/>
</dbReference>
<dbReference type="SUPFAM" id="SSF100950">
    <property type="entry name" value="NagB/RpiA/CoA transferase-like"/>
    <property type="match status" value="1"/>
</dbReference>
<keyword evidence="5" id="KW-0436">Ligase</keyword>
<reference evidence="5 6" key="1">
    <citation type="submission" date="2019-07" db="EMBL/GenBank/DDBJ databases">
        <title>Georgenia wutianyii sp. nov. and Georgenia *** sp. nov. isolated from plateau pika (Ochotona curzoniae) in the Qinghai-Tibet plateau of China.</title>
        <authorList>
            <person name="Tian Z."/>
        </authorList>
    </citation>
    <scope>NUCLEOTIDE SEQUENCE [LARGE SCALE GENOMIC DNA]</scope>
    <source>
        <strain evidence="5 6">Z446</strain>
    </source>
</reference>
<comment type="catalytic activity">
    <reaction evidence="4">
        <text>(6S)-5-formyl-5,6,7,8-tetrahydrofolate + ATP = (6R)-5,10-methenyltetrahydrofolate + ADP + phosphate</text>
        <dbReference type="Rhea" id="RHEA:10488"/>
        <dbReference type="ChEBI" id="CHEBI:30616"/>
        <dbReference type="ChEBI" id="CHEBI:43474"/>
        <dbReference type="ChEBI" id="CHEBI:57455"/>
        <dbReference type="ChEBI" id="CHEBI:57457"/>
        <dbReference type="ChEBI" id="CHEBI:456216"/>
        <dbReference type="EC" id="6.3.3.2"/>
    </reaction>
</comment>
<comment type="cofactor">
    <cofactor evidence="4">
        <name>Mg(2+)</name>
        <dbReference type="ChEBI" id="CHEBI:18420"/>
    </cofactor>
</comment>
<keyword evidence="2 4" id="KW-0547">Nucleotide-binding</keyword>
<evidence type="ECO:0000256" key="1">
    <source>
        <dbReference type="ARBA" id="ARBA00010638"/>
    </source>
</evidence>
<dbReference type="EMBL" id="VJXR01000072">
    <property type="protein sequence ID" value="TRW43637.1"/>
    <property type="molecule type" value="Genomic_DNA"/>
</dbReference>
<dbReference type="GO" id="GO:0009396">
    <property type="term" value="P:folic acid-containing compound biosynthetic process"/>
    <property type="evidence" value="ECO:0007669"/>
    <property type="project" value="TreeGrafter"/>
</dbReference>
<sequence>MQRPQISLPRTDGYEAEDAKQMLRQLVRTARAHRSERARLLAGARFAEHGLEAVSHARCVAAYVSQGNEPRSYDLLEALHRRGVRVLLPVLGPGLARTWGVYTSAADLQVRAPGRPPEPGGEVLPAETISQADAVVAPALAIDAAGTRLGQGGGWYDRVLKHARPGTPVFGMVYGEELIRDVFLPVAEHDVPVDAVITPDHWFLLEGSDFQAQSLGEQAEALTPFADERTES</sequence>
<dbReference type="GO" id="GO:0035999">
    <property type="term" value="P:tetrahydrofolate interconversion"/>
    <property type="evidence" value="ECO:0007669"/>
    <property type="project" value="TreeGrafter"/>
</dbReference>
<keyword evidence="4" id="KW-0460">Magnesium</keyword>
<name>A0A552WLL0_9MICO</name>